<accession>A0ACB0XTZ8</accession>
<proteinExistence type="predicted"/>
<keyword evidence="2" id="KW-1185">Reference proteome</keyword>
<protein>
    <submittedName>
        <fullName evidence="1">Uncharacterized protein</fullName>
    </submittedName>
</protein>
<evidence type="ECO:0000313" key="2">
    <source>
        <dbReference type="Proteomes" id="UP001497535"/>
    </source>
</evidence>
<dbReference type="EMBL" id="CAVMJV010000003">
    <property type="protein sequence ID" value="CAK5017533.1"/>
    <property type="molecule type" value="Genomic_DNA"/>
</dbReference>
<sequence length="140" mass="16346">MYKRTSRQKINSRSSRKSGIARGSRKASDIRILPSYLDIRVRTEGPTYLIRALFDIWQYMTEEEDIGFAVYFDSSGTANNLAEMECVYPYIRLECSLVPISGSMLCEQTGRYIIEFDNYYSWFSAKQLRYNIEIDDRGVN</sequence>
<name>A0ACB0XTZ8_MELEN</name>
<reference evidence="1" key="1">
    <citation type="submission" date="2023-11" db="EMBL/GenBank/DDBJ databases">
        <authorList>
            <person name="Poullet M."/>
        </authorList>
    </citation>
    <scope>NUCLEOTIDE SEQUENCE</scope>
    <source>
        <strain evidence="1">E1834</strain>
    </source>
</reference>
<dbReference type="Proteomes" id="UP001497535">
    <property type="component" value="Unassembled WGS sequence"/>
</dbReference>
<evidence type="ECO:0000313" key="1">
    <source>
        <dbReference type="EMBL" id="CAK5017533.1"/>
    </source>
</evidence>
<organism evidence="1 2">
    <name type="scientific">Meloidogyne enterolobii</name>
    <name type="common">Root-knot nematode worm</name>
    <name type="synonym">Meloidogyne mayaguensis</name>
    <dbReference type="NCBI Taxonomy" id="390850"/>
    <lineage>
        <taxon>Eukaryota</taxon>
        <taxon>Metazoa</taxon>
        <taxon>Ecdysozoa</taxon>
        <taxon>Nematoda</taxon>
        <taxon>Chromadorea</taxon>
        <taxon>Rhabditida</taxon>
        <taxon>Tylenchina</taxon>
        <taxon>Tylenchomorpha</taxon>
        <taxon>Tylenchoidea</taxon>
        <taxon>Meloidogynidae</taxon>
        <taxon>Meloidogyninae</taxon>
        <taxon>Meloidogyne</taxon>
    </lineage>
</organism>
<comment type="caution">
    <text evidence="1">The sequence shown here is derived from an EMBL/GenBank/DDBJ whole genome shotgun (WGS) entry which is preliminary data.</text>
</comment>
<gene>
    <name evidence="1" type="ORF">MENTE1834_LOCUS3549</name>
</gene>